<evidence type="ECO:0000256" key="1">
    <source>
        <dbReference type="ARBA" id="ARBA00022670"/>
    </source>
</evidence>
<gene>
    <name evidence="15" type="primary">LOC111350533</name>
</gene>
<dbReference type="SUPFAM" id="SSF50494">
    <property type="entry name" value="Trypsin-like serine proteases"/>
    <property type="match status" value="1"/>
</dbReference>
<dbReference type="CDD" id="cd00190">
    <property type="entry name" value="Tryp_SPc"/>
    <property type="match status" value="1"/>
</dbReference>
<dbReference type="GO" id="GO:0046872">
    <property type="term" value="F:metal ion binding"/>
    <property type="evidence" value="ECO:0007669"/>
    <property type="project" value="UniProtKB-KW"/>
</dbReference>
<dbReference type="InterPro" id="IPR022700">
    <property type="entry name" value="CLIP"/>
</dbReference>
<dbReference type="SMART" id="SM00020">
    <property type="entry name" value="Tryp_SPc"/>
    <property type="match status" value="1"/>
</dbReference>
<keyword evidence="1 11" id="KW-0645">Protease</keyword>
<dbReference type="Proteomes" id="UP000301870">
    <property type="component" value="Chromosome 11"/>
</dbReference>
<protein>
    <recommendedName>
        <fullName evidence="12">CLIP domain-containing serine protease</fullName>
        <ecNumber evidence="11">3.4.21.-</ecNumber>
    </recommendedName>
</protein>
<evidence type="ECO:0000256" key="9">
    <source>
        <dbReference type="ARBA" id="ARBA00023180"/>
    </source>
</evidence>
<reference evidence="15" key="1">
    <citation type="submission" date="2025-08" db="UniProtKB">
        <authorList>
            <consortium name="RefSeq"/>
        </authorList>
    </citation>
    <scope>IDENTIFICATION</scope>
    <source>
        <strain evidence="15">Ishihara</strain>
        <tissue evidence="15">Whole body</tissue>
    </source>
</reference>
<keyword evidence="14" id="KW-1185">Reference proteome</keyword>
<comment type="subcellular location">
    <subcellularLocation>
        <location evidence="12">Secreted</location>
    </subcellularLocation>
</comment>
<dbReference type="InterPro" id="IPR033116">
    <property type="entry name" value="TRYPSIN_SER"/>
</dbReference>
<evidence type="ECO:0000256" key="3">
    <source>
        <dbReference type="ARBA" id="ARBA00022729"/>
    </source>
</evidence>
<dbReference type="OrthoDB" id="8250810at2759"/>
<feature type="signal peptide" evidence="12">
    <location>
        <begin position="1"/>
        <end position="20"/>
    </location>
</feature>
<keyword evidence="3 12" id="KW-0732">Signal</keyword>
<dbReference type="PROSITE" id="PS50240">
    <property type="entry name" value="TRYPSIN_DOM"/>
    <property type="match status" value="1"/>
</dbReference>
<evidence type="ECO:0000256" key="8">
    <source>
        <dbReference type="ARBA" id="ARBA00023157"/>
    </source>
</evidence>
<dbReference type="GO" id="GO:0051604">
    <property type="term" value="P:protein maturation"/>
    <property type="evidence" value="ECO:0007669"/>
    <property type="project" value="UniProtKB-ARBA"/>
</dbReference>
<dbReference type="Gene3D" id="3.30.1640.30">
    <property type="match status" value="1"/>
</dbReference>
<dbReference type="Gene3D" id="2.40.10.10">
    <property type="entry name" value="Trypsin-like serine proteases"/>
    <property type="match status" value="2"/>
</dbReference>
<dbReference type="GO" id="GO:0004252">
    <property type="term" value="F:serine-type endopeptidase activity"/>
    <property type="evidence" value="ECO:0007669"/>
    <property type="project" value="UniProtKB-UniRule"/>
</dbReference>
<dbReference type="Pfam" id="PF12032">
    <property type="entry name" value="CLIP"/>
    <property type="match status" value="1"/>
</dbReference>
<dbReference type="Pfam" id="PF00089">
    <property type="entry name" value="Trypsin"/>
    <property type="match status" value="1"/>
</dbReference>
<dbReference type="InterPro" id="IPR001254">
    <property type="entry name" value="Trypsin_dom"/>
</dbReference>
<dbReference type="InterPro" id="IPR018114">
    <property type="entry name" value="TRYPSIN_HIS"/>
</dbReference>
<keyword evidence="5 11" id="KW-0720">Serine protease</keyword>
<feature type="chain" id="PRO_5039963154" description="CLIP domain-containing serine protease" evidence="12">
    <location>
        <begin position="21"/>
        <end position="403"/>
    </location>
</feature>
<evidence type="ECO:0000256" key="11">
    <source>
        <dbReference type="RuleBase" id="RU363034"/>
    </source>
</evidence>
<comment type="similarity">
    <text evidence="10 12">Belongs to the peptidase S1 family. CLIP subfamily.</text>
</comment>
<dbReference type="PROSITE" id="PS00134">
    <property type="entry name" value="TRYPSIN_HIS"/>
    <property type="match status" value="1"/>
</dbReference>
<evidence type="ECO:0000256" key="5">
    <source>
        <dbReference type="ARBA" id="ARBA00022825"/>
    </source>
</evidence>
<dbReference type="GO" id="GO:0005576">
    <property type="term" value="C:extracellular region"/>
    <property type="evidence" value="ECO:0007669"/>
    <property type="project" value="UniProtKB-SubCell"/>
</dbReference>
<sequence>MLKFATTVTLFLQLLLQVQCLYSGDNCSVGNELGICLPLRQCRHIFEEVMRAGNPIPPHMSHKLHTLTCGFEAVMPMVCCITSAQTHGDIISPDRNSNTVGSGDDVEAFTRATLDNKNGPILVESHPNLGLLPLQCGNIESDRIWGGNRTRLYEMPWMVLLSYDSARGPKLSCGGSLINERYVLTAAHCVSFLGNRLRLNGVILGEYDVKQDPDCEMSDGKKYCAPNIRNVSIASVIAHPGYTPQSLVDDIALIRLAEPANFSLDSMKPVCLPVSSDLQRESLIGQNAVVAGWGVTEDGLESSVLLSVDLPVISNTDCMTAYRDSLKLKDTQICAGGVKNKDSCGGDSGGPLMFPGKMGNYGVRYVQRGIVSFGSKRCGLGGFPGVYTNVAYYMNWILENIHS</sequence>
<evidence type="ECO:0000256" key="10">
    <source>
        <dbReference type="ARBA" id="ARBA00024195"/>
    </source>
</evidence>
<keyword evidence="9" id="KW-0325">Glycoprotein</keyword>
<accession>A0A9J7DTK3</accession>
<feature type="domain" description="Peptidase S1" evidence="13">
    <location>
        <begin position="144"/>
        <end position="402"/>
    </location>
</feature>
<proteinExistence type="inferred from homology"/>
<evidence type="ECO:0000256" key="6">
    <source>
        <dbReference type="ARBA" id="ARBA00022837"/>
    </source>
</evidence>
<comment type="domain">
    <text evidence="12">The clip domain consists of 35-55 residues which are 'knitted' together usually by 3 conserved disulfide bonds forming a clip-like compact structure.</text>
</comment>
<dbReference type="InterPro" id="IPR001314">
    <property type="entry name" value="Peptidase_S1A"/>
</dbReference>
<keyword evidence="2" id="KW-0479">Metal-binding</keyword>
<evidence type="ECO:0000256" key="12">
    <source>
        <dbReference type="RuleBase" id="RU366078"/>
    </source>
</evidence>
<name>A0A9J7DTK3_SPOLT</name>
<keyword evidence="12" id="KW-0964">Secreted</keyword>
<dbReference type="FunFam" id="2.40.10.10:FF:000028">
    <property type="entry name" value="Serine protease easter"/>
    <property type="match status" value="1"/>
</dbReference>
<dbReference type="KEGG" id="sliu:111350533"/>
<keyword evidence="8" id="KW-1015">Disulfide bond</keyword>
<organism evidence="14 15">
    <name type="scientific">Spodoptera litura</name>
    <name type="common">Asian cotton leafworm</name>
    <dbReference type="NCBI Taxonomy" id="69820"/>
    <lineage>
        <taxon>Eukaryota</taxon>
        <taxon>Metazoa</taxon>
        <taxon>Ecdysozoa</taxon>
        <taxon>Arthropoda</taxon>
        <taxon>Hexapoda</taxon>
        <taxon>Insecta</taxon>
        <taxon>Pterygota</taxon>
        <taxon>Neoptera</taxon>
        <taxon>Endopterygota</taxon>
        <taxon>Lepidoptera</taxon>
        <taxon>Glossata</taxon>
        <taxon>Ditrysia</taxon>
        <taxon>Noctuoidea</taxon>
        <taxon>Noctuidae</taxon>
        <taxon>Amphipyrinae</taxon>
        <taxon>Spodoptera</taxon>
    </lineage>
</organism>
<evidence type="ECO:0000256" key="7">
    <source>
        <dbReference type="ARBA" id="ARBA00023145"/>
    </source>
</evidence>
<evidence type="ECO:0000259" key="13">
    <source>
        <dbReference type="PROSITE" id="PS50240"/>
    </source>
</evidence>
<keyword evidence="7" id="KW-0865">Zymogen</keyword>
<evidence type="ECO:0000256" key="2">
    <source>
        <dbReference type="ARBA" id="ARBA00022723"/>
    </source>
</evidence>
<dbReference type="RefSeq" id="XP_022817921.1">
    <property type="nucleotide sequence ID" value="XM_022962153.1"/>
</dbReference>
<dbReference type="GeneID" id="111350533"/>
<evidence type="ECO:0000313" key="15">
    <source>
        <dbReference type="RefSeq" id="XP_022817921.1"/>
    </source>
</evidence>
<evidence type="ECO:0000313" key="14">
    <source>
        <dbReference type="Proteomes" id="UP000301870"/>
    </source>
</evidence>
<dbReference type="InterPro" id="IPR051487">
    <property type="entry name" value="Ser/Thr_Proteases_Immune/Dev"/>
</dbReference>
<evidence type="ECO:0000256" key="4">
    <source>
        <dbReference type="ARBA" id="ARBA00022801"/>
    </source>
</evidence>
<dbReference type="PRINTS" id="PR00722">
    <property type="entry name" value="CHYMOTRYPSIN"/>
</dbReference>
<keyword evidence="4 11" id="KW-0378">Hydrolase</keyword>
<dbReference type="GO" id="GO:0006508">
    <property type="term" value="P:proteolysis"/>
    <property type="evidence" value="ECO:0007669"/>
    <property type="project" value="UniProtKB-KW"/>
</dbReference>
<keyword evidence="6" id="KW-0106">Calcium</keyword>
<dbReference type="PROSITE" id="PS00135">
    <property type="entry name" value="TRYPSIN_SER"/>
    <property type="match status" value="1"/>
</dbReference>
<dbReference type="InterPro" id="IPR043504">
    <property type="entry name" value="Peptidase_S1_PA_chymotrypsin"/>
</dbReference>
<dbReference type="InterPro" id="IPR009003">
    <property type="entry name" value="Peptidase_S1_PA"/>
</dbReference>
<dbReference type="InterPro" id="IPR038565">
    <property type="entry name" value="CLIP_sf"/>
</dbReference>
<dbReference type="PANTHER" id="PTHR24256">
    <property type="entry name" value="TRYPTASE-RELATED"/>
    <property type="match status" value="1"/>
</dbReference>
<dbReference type="FunFam" id="2.40.10.10:FF:000078">
    <property type="entry name" value="Serine protease H137"/>
    <property type="match status" value="1"/>
</dbReference>
<dbReference type="AlphaFoldDB" id="A0A9J7DTK3"/>
<dbReference type="EC" id="3.4.21.-" evidence="11"/>